<organism evidence="1">
    <name type="scientific">Picea glauca</name>
    <name type="common">White spruce</name>
    <name type="synonym">Pinus glauca</name>
    <dbReference type="NCBI Taxonomy" id="3330"/>
    <lineage>
        <taxon>Eukaryota</taxon>
        <taxon>Viridiplantae</taxon>
        <taxon>Streptophyta</taxon>
        <taxon>Embryophyta</taxon>
        <taxon>Tracheophyta</taxon>
        <taxon>Spermatophyta</taxon>
        <taxon>Pinopsida</taxon>
        <taxon>Pinidae</taxon>
        <taxon>Conifers I</taxon>
        <taxon>Pinales</taxon>
        <taxon>Pinaceae</taxon>
        <taxon>Picea</taxon>
    </lineage>
</organism>
<reference evidence="1" key="1">
    <citation type="journal article" date="2015" name="Genome Biol. Evol.">
        <title>Organellar Genomes of White Spruce (Picea glauca): Assembly and Annotation.</title>
        <authorList>
            <person name="Jackman S.D."/>
            <person name="Warren R.L."/>
            <person name="Gibb E.A."/>
            <person name="Vandervalk B.P."/>
            <person name="Mohamadi H."/>
            <person name="Chu J."/>
            <person name="Raymond A."/>
            <person name="Pleasance S."/>
            <person name="Coope R."/>
            <person name="Wildung M.R."/>
            <person name="Ritland C.E."/>
            <person name="Bousquet J."/>
            <person name="Jones S.J."/>
            <person name="Bohlmann J."/>
            <person name="Birol I."/>
        </authorList>
    </citation>
    <scope>NUCLEOTIDE SEQUENCE [LARGE SCALE GENOMIC DNA]</scope>
    <source>
        <tissue evidence="1">Flushing bud</tissue>
    </source>
</reference>
<keyword evidence="1" id="KW-0496">Mitochondrion</keyword>
<accession>A0A101M469</accession>
<name>A0A101M469_PICGL</name>
<sequence>MTRNCFIASTPIPINLAPASCSKFTLYRLTRVKAYSCYCLPSSLLFTYPQYYYCYFLPSFPTIAIAYKKDYCLPAFALLLLCYFRPSFQALPSTIYSHWWNREKKP</sequence>
<geneLocation type="mitochondrion" evidence="1"/>
<gene>
    <name evidence="1" type="ORF">ABT39_MTgene600</name>
</gene>
<proteinExistence type="predicted"/>
<dbReference type="EMBL" id="LKAM01000001">
    <property type="protein sequence ID" value="KUM50756.1"/>
    <property type="molecule type" value="Genomic_DNA"/>
</dbReference>
<evidence type="ECO:0000313" key="1">
    <source>
        <dbReference type="EMBL" id="KUM50756.1"/>
    </source>
</evidence>
<protein>
    <submittedName>
        <fullName evidence="1">Uncharacterized protein</fullName>
    </submittedName>
</protein>
<dbReference type="AlphaFoldDB" id="A0A101M469"/>
<comment type="caution">
    <text evidence="1">The sequence shown here is derived from an EMBL/GenBank/DDBJ whole genome shotgun (WGS) entry which is preliminary data.</text>
</comment>